<dbReference type="AlphaFoldDB" id="A0A433DHX5"/>
<dbReference type="InterPro" id="IPR045063">
    <property type="entry name" value="Dynamin_N"/>
</dbReference>
<dbReference type="PANTHER" id="PTHR36681">
    <property type="entry name" value="NUCLEAR GTPASE, GERMINAL CENTER-ASSOCIATED, TANDEM DUPLICATE 3"/>
    <property type="match status" value="1"/>
</dbReference>
<dbReference type="Proteomes" id="UP000268093">
    <property type="component" value="Unassembled WGS sequence"/>
</dbReference>
<dbReference type="SUPFAM" id="SSF52540">
    <property type="entry name" value="P-loop containing nucleoside triphosphate hydrolases"/>
    <property type="match status" value="1"/>
</dbReference>
<keyword evidence="3" id="KW-1185">Reference proteome</keyword>
<dbReference type="EMBL" id="RBNI01001416">
    <property type="protein sequence ID" value="RUP50458.1"/>
    <property type="molecule type" value="Genomic_DNA"/>
</dbReference>
<dbReference type="Gene3D" id="3.40.50.300">
    <property type="entry name" value="P-loop containing nucleotide triphosphate hydrolases"/>
    <property type="match status" value="2"/>
</dbReference>
<evidence type="ECO:0000313" key="3">
    <source>
        <dbReference type="Proteomes" id="UP000268093"/>
    </source>
</evidence>
<reference evidence="2 3" key="1">
    <citation type="journal article" date="2018" name="New Phytol.">
        <title>Phylogenomics of Endogonaceae and evolution of mycorrhizas within Mucoromycota.</title>
        <authorList>
            <person name="Chang Y."/>
            <person name="Desiro A."/>
            <person name="Na H."/>
            <person name="Sandor L."/>
            <person name="Lipzen A."/>
            <person name="Clum A."/>
            <person name="Barry K."/>
            <person name="Grigoriev I.V."/>
            <person name="Martin F.M."/>
            <person name="Stajich J.E."/>
            <person name="Smith M.E."/>
            <person name="Bonito G."/>
            <person name="Spatafora J.W."/>
        </authorList>
    </citation>
    <scope>NUCLEOTIDE SEQUENCE [LARGE SCALE GENOMIC DNA]</scope>
    <source>
        <strain evidence="2 3">GMNB39</strain>
    </source>
</reference>
<dbReference type="Pfam" id="PF00350">
    <property type="entry name" value="Dynamin_N"/>
    <property type="match status" value="1"/>
</dbReference>
<dbReference type="OrthoDB" id="3598281at2759"/>
<proteinExistence type="predicted"/>
<evidence type="ECO:0000259" key="1">
    <source>
        <dbReference type="Pfam" id="PF00350"/>
    </source>
</evidence>
<dbReference type="CDD" id="cd00882">
    <property type="entry name" value="Ras_like_GTPase"/>
    <property type="match status" value="2"/>
</dbReference>
<comment type="caution">
    <text evidence="2">The sequence shown here is derived from an EMBL/GenBank/DDBJ whole genome shotgun (WGS) entry which is preliminary data.</text>
</comment>
<organism evidence="2 3">
    <name type="scientific">Jimgerdemannia flammicorona</name>
    <dbReference type="NCBI Taxonomy" id="994334"/>
    <lineage>
        <taxon>Eukaryota</taxon>
        <taxon>Fungi</taxon>
        <taxon>Fungi incertae sedis</taxon>
        <taxon>Mucoromycota</taxon>
        <taxon>Mucoromycotina</taxon>
        <taxon>Endogonomycetes</taxon>
        <taxon>Endogonales</taxon>
        <taxon>Endogonaceae</taxon>
        <taxon>Jimgerdemannia</taxon>
    </lineage>
</organism>
<gene>
    <name evidence="2" type="ORF">BC936DRAFT_139017</name>
</gene>
<evidence type="ECO:0000313" key="2">
    <source>
        <dbReference type="EMBL" id="RUP50458.1"/>
    </source>
</evidence>
<protein>
    <recommendedName>
        <fullName evidence="1">Dynamin N-terminal domain-containing protein</fullName>
    </recommendedName>
</protein>
<dbReference type="PANTHER" id="PTHR36681:SF3">
    <property type="entry name" value="NUCLEAR GTPASE, GERMINAL CENTER-ASSOCIATED, TANDEM DUPLICATE 3"/>
    <property type="match status" value="1"/>
</dbReference>
<sequence length="579" mass="66438">MRKPTVELATLLSEISNLPELSQSSAAKYLDAVEKVINAIEDFLSKECNYSEDVKSNWIKQLYWIRGVCKLKETRIGLFGTAGAGKSSLIKALLDEPDLLPTSAERSCTSCVCELTFNTSNNAYEADIEFISSEEWQEELKTLLGLLTNDEGKLNLSPSNEHGGNVSVLTYYRSVFEQAFSKLKTVYGLSKSKNWSLETLSQDSRVAEHLGQTVRLRKSKPDDLRNELKKYITSTRKDKATAIWPLIKKLEIRGPFEILRGVRLVDLPGFGDWNAARDRIAQEYLRMCDSVWAVAESTRASDSATFKKTLNDSLRRDFLMDGKLSDMAIICTKTDLIEVQDDDIENLQLEEEYRRIDDKIEEIRSQSAATKDKGWRREVDQLKREKKVIACLKRNQSMKDAIVENLLSDLERFKQDNDTTENSIRDRYGQIKVFTVSATEYIKLKEDPEDSNIFDNIEDTALPELKEFLVRQANNYKKSITEIIERLVNIYRPIHMLVSTDSRQISQKLNESETDVNRCIQRLQERFCLKVSASLEVNMSQDLKLKVVEAAEFAKDRYPEYLLVIAMFHSGKLCLCREH</sequence>
<accession>A0A433DHX5</accession>
<dbReference type="InterPro" id="IPR027417">
    <property type="entry name" value="P-loop_NTPase"/>
</dbReference>
<feature type="domain" description="Dynamin N-terminal" evidence="1">
    <location>
        <begin position="76"/>
        <end position="301"/>
    </location>
</feature>
<name>A0A433DHX5_9FUNG</name>